<dbReference type="EC" id="2.4.2.52" evidence="5"/>
<protein>
    <recommendedName>
        <fullName evidence="5">Probable 2-(5''-triphosphoribosyl)-3'-dephosphocoenzyme-A synthase</fullName>
        <shortName evidence="5">2-(5''-triphosphoribosyl)-3'-dephospho-CoA synthase</shortName>
        <ecNumber evidence="5">2.4.2.52</ecNumber>
    </recommendedName>
</protein>
<evidence type="ECO:0000256" key="3">
    <source>
        <dbReference type="ARBA" id="ARBA00022741"/>
    </source>
</evidence>
<dbReference type="Proteomes" id="UP001449795">
    <property type="component" value="Chromosome"/>
</dbReference>
<evidence type="ECO:0000256" key="4">
    <source>
        <dbReference type="ARBA" id="ARBA00022840"/>
    </source>
</evidence>
<dbReference type="NCBIfam" id="TIGR03125">
    <property type="entry name" value="citrate_citG"/>
    <property type="match status" value="1"/>
</dbReference>
<evidence type="ECO:0000313" key="7">
    <source>
        <dbReference type="Proteomes" id="UP001449795"/>
    </source>
</evidence>
<dbReference type="HAMAP" id="MF_00397">
    <property type="entry name" value="CitG"/>
    <property type="match status" value="1"/>
</dbReference>
<dbReference type="PANTHER" id="PTHR30201">
    <property type="entry name" value="TRIPHOSPHORIBOSYL-DEPHOSPHO-COA SYNTHASE"/>
    <property type="match status" value="1"/>
</dbReference>
<comment type="catalytic activity">
    <reaction evidence="1 5">
        <text>3'-dephospho-CoA + ATP = 2'-(5''-triphospho-alpha-D-ribosyl)-3'-dephospho-CoA + adenine</text>
        <dbReference type="Rhea" id="RHEA:15117"/>
        <dbReference type="ChEBI" id="CHEBI:16708"/>
        <dbReference type="ChEBI" id="CHEBI:30616"/>
        <dbReference type="ChEBI" id="CHEBI:57328"/>
        <dbReference type="ChEBI" id="CHEBI:61378"/>
        <dbReference type="EC" id="2.4.2.52"/>
    </reaction>
</comment>
<dbReference type="RefSeq" id="WP_342627125.1">
    <property type="nucleotide sequence ID" value="NZ_CP152276.1"/>
</dbReference>
<keyword evidence="6" id="KW-0328">Glycosyltransferase</keyword>
<evidence type="ECO:0000313" key="6">
    <source>
        <dbReference type="EMBL" id="XAE41131.1"/>
    </source>
</evidence>
<evidence type="ECO:0000256" key="2">
    <source>
        <dbReference type="ARBA" id="ARBA00022679"/>
    </source>
</evidence>
<reference evidence="6 7" key="1">
    <citation type="submission" date="2024-04" db="EMBL/GenBank/DDBJ databases">
        <title>Complete genome sequence of Nguyenibacter vanlangesis HBCM-1154, a strain capable of nitrogen fixation, IAA production, and phosphorus solubilization isolated from sugarcane soil.</title>
        <authorList>
            <person name="MY HANH P."/>
        </authorList>
    </citation>
    <scope>NUCLEOTIDE SEQUENCE [LARGE SCALE GENOMIC DNA]</scope>
    <source>
        <strain evidence="6 7">HBCM 1154</strain>
    </source>
</reference>
<name>A0ABZ3D0K4_9PROT</name>
<dbReference type="GO" id="GO:0016757">
    <property type="term" value="F:glycosyltransferase activity"/>
    <property type="evidence" value="ECO:0007669"/>
    <property type="project" value="UniProtKB-KW"/>
</dbReference>
<keyword evidence="2 5" id="KW-0808">Transferase</keyword>
<dbReference type="EMBL" id="CP152276">
    <property type="protein sequence ID" value="XAE41131.1"/>
    <property type="molecule type" value="Genomic_DNA"/>
</dbReference>
<keyword evidence="3 5" id="KW-0547">Nucleotide-binding</keyword>
<evidence type="ECO:0000256" key="5">
    <source>
        <dbReference type="HAMAP-Rule" id="MF_00397"/>
    </source>
</evidence>
<organism evidence="6 7">
    <name type="scientific">Nguyenibacter vanlangensis</name>
    <dbReference type="NCBI Taxonomy" id="1216886"/>
    <lineage>
        <taxon>Bacteria</taxon>
        <taxon>Pseudomonadati</taxon>
        <taxon>Pseudomonadota</taxon>
        <taxon>Alphaproteobacteria</taxon>
        <taxon>Acetobacterales</taxon>
        <taxon>Acetobacteraceae</taxon>
        <taxon>Nguyenibacter</taxon>
    </lineage>
</organism>
<dbReference type="PANTHER" id="PTHR30201:SF2">
    <property type="entry name" value="2-(5''-TRIPHOSPHORIBOSYL)-3'-DEPHOSPHOCOENZYME-A SYNTHASE"/>
    <property type="match status" value="1"/>
</dbReference>
<dbReference type="InterPro" id="IPR017551">
    <property type="entry name" value="TriPribosyl-deP-CoA_syn_CitG"/>
</dbReference>
<accession>A0ABZ3D0K4</accession>
<evidence type="ECO:0000256" key="1">
    <source>
        <dbReference type="ARBA" id="ARBA00001210"/>
    </source>
</evidence>
<dbReference type="GO" id="GO:0046917">
    <property type="term" value="F:triphosphoribosyl-dephospho-CoA synthase activity"/>
    <property type="evidence" value="ECO:0007669"/>
    <property type="project" value="UniProtKB-EC"/>
</dbReference>
<dbReference type="InterPro" id="IPR002736">
    <property type="entry name" value="CitG"/>
</dbReference>
<keyword evidence="4 5" id="KW-0067">ATP-binding</keyword>
<dbReference type="Pfam" id="PF01874">
    <property type="entry name" value="CitG"/>
    <property type="match status" value="1"/>
</dbReference>
<comment type="similarity">
    <text evidence="5">Belongs to the CitG/MdcB family.</text>
</comment>
<gene>
    <name evidence="5 6" type="primary">citG</name>
    <name evidence="6" type="ORF">AAC691_12450</name>
</gene>
<sequence>MSHSNEKLAVRIRCNAERALLTELFLTPKPGLVDRRNSGAHNDMTLQTFIRSINAISPWFLRFFEWGASNATIAPGECLALIRPIGFECETAMFAATGGINTHKGAIFALGLLSVAAGRAEALRIDITRENLCFMVADFCHGIVGRELGNAGRTRTAGERVYRRYGLSGARGEAESGFATVRRLALPIYDDLLQQGDCENHALMRVLLELLAFNADTNLVSRGGVDGLTFVRDYASNLLLQNPKPASDLLDKLCLFDDALIARNLSPGGSADLLAVTWFLAQLPASKIWTLECVDRHFCKKMNRIVNT</sequence>
<proteinExistence type="inferred from homology"/>
<dbReference type="Gene3D" id="1.10.4200.10">
    <property type="entry name" value="Triphosphoribosyl-dephospho-CoA protein"/>
    <property type="match status" value="1"/>
</dbReference>
<keyword evidence="7" id="KW-1185">Reference proteome</keyword>